<dbReference type="Gene3D" id="3.30.70.330">
    <property type="match status" value="1"/>
</dbReference>
<feature type="region of interest" description="Disordered" evidence="2">
    <location>
        <begin position="126"/>
        <end position="157"/>
    </location>
</feature>
<protein>
    <recommendedName>
        <fullName evidence="3">RRM domain-containing protein</fullName>
    </recommendedName>
</protein>
<keyword evidence="5" id="KW-1185">Reference proteome</keyword>
<feature type="region of interest" description="Disordered" evidence="2">
    <location>
        <begin position="408"/>
        <end position="430"/>
    </location>
</feature>
<sequence length="430" mass="49655">MEGQKKANWADDSEEESSDQEAKVVHQHKPHIPGKDWKKDLLLERINKNSFPLTLYLNNLSYSILADNLTKEIGLSSQSKIDLVIEGDRCTGFASVKIFDMEDAMKLVEKNGQSICGRTLFVEVGQNRGGDRGRRGGDRRGGRRGGRRQDYEERGNYEKRFDNEKRYENDKKYEKKFERKFENKPKTSEMKGGKITIAPGEESQSKNEPQQAKPKSNPFGSARPVDTLNKDLEFEKHLGEVKQVEVVPGEKDKSYEVETGNPENIEKPEVKKQEPSAEDEESNPKNAFTRGGGRRGGRRGERYRKNYNTEENYHTKFEPRSEAWGENAEENKKDPLEKGQYEGSQHYVKKQNYQDNKRSRGYNQGYRNNDKRDYDTNPEENYQGQYISRYNNKNRPNNRAKAWGDVEEATNILKKPKDVEDINTGTSSKK</sequence>
<evidence type="ECO:0000313" key="5">
    <source>
        <dbReference type="Proteomes" id="UP000187209"/>
    </source>
</evidence>
<feature type="compositionally biased region" description="Basic and acidic residues" evidence="2">
    <location>
        <begin position="129"/>
        <end position="140"/>
    </location>
</feature>
<comment type="caution">
    <text evidence="4">The sequence shown here is derived from an EMBL/GenBank/DDBJ whole genome shotgun (WGS) entry which is preliminary data.</text>
</comment>
<feature type="region of interest" description="Disordered" evidence="2">
    <location>
        <begin position="178"/>
        <end position="382"/>
    </location>
</feature>
<dbReference type="EMBL" id="MPUH01000911">
    <property type="protein sequence ID" value="OMJ72322.1"/>
    <property type="molecule type" value="Genomic_DNA"/>
</dbReference>
<feature type="compositionally biased region" description="Basic and acidic residues" evidence="2">
    <location>
        <begin position="298"/>
        <end position="340"/>
    </location>
</feature>
<feature type="region of interest" description="Disordered" evidence="2">
    <location>
        <begin position="1"/>
        <end position="31"/>
    </location>
</feature>
<feature type="domain" description="RRM" evidence="3">
    <location>
        <begin position="53"/>
        <end position="127"/>
    </location>
</feature>
<dbReference type="AlphaFoldDB" id="A0A1R2B6D5"/>
<gene>
    <name evidence="4" type="ORF">SteCoe_29268</name>
</gene>
<evidence type="ECO:0000313" key="4">
    <source>
        <dbReference type="EMBL" id="OMJ72322.1"/>
    </source>
</evidence>
<dbReference type="PROSITE" id="PS50102">
    <property type="entry name" value="RRM"/>
    <property type="match status" value="1"/>
</dbReference>
<proteinExistence type="predicted"/>
<dbReference type="InterPro" id="IPR012677">
    <property type="entry name" value="Nucleotide-bd_a/b_plait_sf"/>
</dbReference>
<name>A0A1R2B6D5_9CILI</name>
<feature type="compositionally biased region" description="Basic and acidic residues" evidence="2">
    <location>
        <begin position="178"/>
        <end position="192"/>
    </location>
</feature>
<organism evidence="4 5">
    <name type="scientific">Stentor coeruleus</name>
    <dbReference type="NCBI Taxonomy" id="5963"/>
    <lineage>
        <taxon>Eukaryota</taxon>
        <taxon>Sar</taxon>
        <taxon>Alveolata</taxon>
        <taxon>Ciliophora</taxon>
        <taxon>Postciliodesmatophora</taxon>
        <taxon>Heterotrichea</taxon>
        <taxon>Heterotrichida</taxon>
        <taxon>Stentoridae</taxon>
        <taxon>Stentor</taxon>
    </lineage>
</organism>
<feature type="compositionally biased region" description="Basic and acidic residues" evidence="2">
    <location>
        <begin position="228"/>
        <end position="256"/>
    </location>
</feature>
<evidence type="ECO:0000256" key="2">
    <source>
        <dbReference type="SAM" id="MobiDB-lite"/>
    </source>
</evidence>
<dbReference type="SUPFAM" id="SSF54928">
    <property type="entry name" value="RNA-binding domain, RBD"/>
    <property type="match status" value="1"/>
</dbReference>
<dbReference type="InterPro" id="IPR035979">
    <property type="entry name" value="RBD_domain_sf"/>
</dbReference>
<dbReference type="GO" id="GO:0003723">
    <property type="term" value="F:RNA binding"/>
    <property type="evidence" value="ECO:0007669"/>
    <property type="project" value="UniProtKB-UniRule"/>
</dbReference>
<dbReference type="InterPro" id="IPR000504">
    <property type="entry name" value="RRM_dom"/>
</dbReference>
<reference evidence="4 5" key="1">
    <citation type="submission" date="2016-11" db="EMBL/GenBank/DDBJ databases">
        <title>The macronuclear genome of Stentor coeruleus: a giant cell with tiny introns.</title>
        <authorList>
            <person name="Slabodnick M."/>
            <person name="Ruby J.G."/>
            <person name="Reiff S.B."/>
            <person name="Swart E.C."/>
            <person name="Gosai S."/>
            <person name="Prabakaran S."/>
            <person name="Witkowska E."/>
            <person name="Larue G.E."/>
            <person name="Fisher S."/>
            <person name="Freeman R.M."/>
            <person name="Gunawardena J."/>
            <person name="Chu W."/>
            <person name="Stover N.A."/>
            <person name="Gregory B.D."/>
            <person name="Nowacki M."/>
            <person name="Derisi J."/>
            <person name="Roy S.W."/>
            <person name="Marshall W.F."/>
            <person name="Sood P."/>
        </authorList>
    </citation>
    <scope>NUCLEOTIDE SEQUENCE [LARGE SCALE GENOMIC DNA]</scope>
    <source>
        <strain evidence="4">WM001</strain>
    </source>
</reference>
<evidence type="ECO:0000256" key="1">
    <source>
        <dbReference type="PROSITE-ProRule" id="PRU00176"/>
    </source>
</evidence>
<evidence type="ECO:0000259" key="3">
    <source>
        <dbReference type="PROSITE" id="PS50102"/>
    </source>
</evidence>
<dbReference type="Proteomes" id="UP000187209">
    <property type="component" value="Unassembled WGS sequence"/>
</dbReference>
<feature type="compositionally biased region" description="Basic and acidic residues" evidence="2">
    <location>
        <begin position="264"/>
        <end position="275"/>
    </location>
</feature>
<feature type="compositionally biased region" description="Basic and acidic residues" evidence="2">
    <location>
        <begin position="147"/>
        <end position="157"/>
    </location>
</feature>
<dbReference type="OrthoDB" id="48651at2759"/>
<keyword evidence="1" id="KW-0694">RNA-binding</keyword>
<accession>A0A1R2B6D5</accession>